<proteinExistence type="predicted"/>
<reference evidence="2" key="1">
    <citation type="journal article" date="2019" name="Int. J. Syst. Evol. Microbiol.">
        <title>The Global Catalogue of Microorganisms (GCM) 10K type strain sequencing project: providing services to taxonomists for standard genome sequencing and annotation.</title>
        <authorList>
            <consortium name="The Broad Institute Genomics Platform"/>
            <consortium name="The Broad Institute Genome Sequencing Center for Infectious Disease"/>
            <person name="Wu L."/>
            <person name="Ma J."/>
        </authorList>
    </citation>
    <scope>NUCLEOTIDE SEQUENCE [LARGE SCALE GENOMIC DNA]</scope>
    <source>
        <strain evidence="2">KCTC 42586</strain>
    </source>
</reference>
<comment type="caution">
    <text evidence="1">The sequence shown here is derived from an EMBL/GenBank/DDBJ whole genome shotgun (WGS) entry which is preliminary data.</text>
</comment>
<gene>
    <name evidence="1" type="ORF">ACFPQ9_43690</name>
</gene>
<dbReference type="Proteomes" id="UP001596263">
    <property type="component" value="Unassembled WGS sequence"/>
</dbReference>
<evidence type="ECO:0000313" key="2">
    <source>
        <dbReference type="Proteomes" id="UP001596263"/>
    </source>
</evidence>
<protein>
    <submittedName>
        <fullName evidence="1">Uncharacterized protein</fullName>
    </submittedName>
</protein>
<name>A0ABW0CYF2_STRCD</name>
<accession>A0ABW0CYF2</accession>
<evidence type="ECO:0000313" key="1">
    <source>
        <dbReference type="EMBL" id="MFC5220724.1"/>
    </source>
</evidence>
<dbReference type="EMBL" id="JBHSKM010000053">
    <property type="protein sequence ID" value="MFC5220724.1"/>
    <property type="molecule type" value="Genomic_DNA"/>
</dbReference>
<sequence length="69" mass="7865">MTNGATVSLVDDQILANQIIPGIKTLRDHLDCPLHEALKVFVARYEVLRAERPEDFACGHEEYWTGFYS</sequence>
<keyword evidence="2" id="KW-1185">Reference proteome</keyword>
<dbReference type="RefSeq" id="WP_380865885.1">
    <property type="nucleotide sequence ID" value="NZ_JBHSKM010000053.1"/>
</dbReference>
<organism evidence="1 2">
    <name type="scientific">Streptomyces coerulescens</name>
    <dbReference type="NCBI Taxonomy" id="29304"/>
    <lineage>
        <taxon>Bacteria</taxon>
        <taxon>Bacillati</taxon>
        <taxon>Actinomycetota</taxon>
        <taxon>Actinomycetes</taxon>
        <taxon>Kitasatosporales</taxon>
        <taxon>Streptomycetaceae</taxon>
        <taxon>Streptomyces</taxon>
    </lineage>
</organism>